<dbReference type="GO" id="GO:0016301">
    <property type="term" value="F:kinase activity"/>
    <property type="evidence" value="ECO:0007669"/>
    <property type="project" value="UniProtKB-KW"/>
</dbReference>
<keyword evidence="2" id="KW-0808">Transferase</keyword>
<dbReference type="Proteomes" id="UP001642409">
    <property type="component" value="Unassembled WGS sequence"/>
</dbReference>
<comment type="caution">
    <text evidence="2">The sequence shown here is derived from an EMBL/GenBank/DDBJ whole genome shotgun (WGS) entry which is preliminary data.</text>
</comment>
<feature type="domain" description="Protein kinase" evidence="1">
    <location>
        <begin position="12"/>
        <end position="250"/>
    </location>
</feature>
<dbReference type="EMBL" id="CAXDID020000039">
    <property type="protein sequence ID" value="CAL5999242.1"/>
    <property type="molecule type" value="Genomic_DNA"/>
</dbReference>
<accession>A0ABP1HPI1</accession>
<dbReference type="InterPro" id="IPR011009">
    <property type="entry name" value="Kinase-like_dom_sf"/>
</dbReference>
<gene>
    <name evidence="2" type="ORF">HINF_LOCUS16123</name>
</gene>
<dbReference type="SMART" id="SM00220">
    <property type="entry name" value="S_TKc"/>
    <property type="match status" value="1"/>
</dbReference>
<evidence type="ECO:0000259" key="1">
    <source>
        <dbReference type="PROSITE" id="PS50011"/>
    </source>
</evidence>
<dbReference type="Pfam" id="PF00069">
    <property type="entry name" value="Pkinase"/>
    <property type="match status" value="1"/>
</dbReference>
<organism evidence="2 3">
    <name type="scientific">Hexamita inflata</name>
    <dbReference type="NCBI Taxonomy" id="28002"/>
    <lineage>
        <taxon>Eukaryota</taxon>
        <taxon>Metamonada</taxon>
        <taxon>Diplomonadida</taxon>
        <taxon>Hexamitidae</taxon>
        <taxon>Hexamitinae</taxon>
        <taxon>Hexamita</taxon>
    </lineage>
</organism>
<dbReference type="PANTHER" id="PTHR44167">
    <property type="entry name" value="OVARIAN-SPECIFIC SERINE/THREONINE-PROTEIN KINASE LOK-RELATED"/>
    <property type="match status" value="1"/>
</dbReference>
<dbReference type="PROSITE" id="PS50011">
    <property type="entry name" value="PROTEIN_KINASE_DOM"/>
    <property type="match status" value="1"/>
</dbReference>
<dbReference type="Gene3D" id="1.10.510.10">
    <property type="entry name" value="Transferase(Phosphotransferase) domain 1"/>
    <property type="match status" value="1"/>
</dbReference>
<dbReference type="SUPFAM" id="SSF56112">
    <property type="entry name" value="Protein kinase-like (PK-like)"/>
    <property type="match status" value="1"/>
</dbReference>
<name>A0ABP1HPI1_9EUKA</name>
<dbReference type="InterPro" id="IPR000719">
    <property type="entry name" value="Prot_kinase_dom"/>
</dbReference>
<dbReference type="InterPro" id="IPR008271">
    <property type="entry name" value="Ser/Thr_kinase_AS"/>
</dbReference>
<proteinExistence type="predicted"/>
<dbReference type="PANTHER" id="PTHR44167:SF30">
    <property type="entry name" value="PHOSPHORYLASE KINASE"/>
    <property type="match status" value="1"/>
</dbReference>
<protein>
    <submittedName>
        <fullName evidence="2">Kinase</fullName>
    </submittedName>
</protein>
<reference evidence="2 3" key="1">
    <citation type="submission" date="2024-07" db="EMBL/GenBank/DDBJ databases">
        <authorList>
            <person name="Akdeniz Z."/>
        </authorList>
    </citation>
    <scope>NUCLEOTIDE SEQUENCE [LARGE SCALE GENOMIC DNA]</scope>
</reference>
<keyword evidence="2" id="KW-0418">Kinase</keyword>
<evidence type="ECO:0000313" key="2">
    <source>
        <dbReference type="EMBL" id="CAL5999242.1"/>
    </source>
</evidence>
<dbReference type="PROSITE" id="PS00108">
    <property type="entry name" value="PROTEIN_KINASE_ST"/>
    <property type="match status" value="1"/>
</dbReference>
<evidence type="ECO:0000313" key="3">
    <source>
        <dbReference type="Proteomes" id="UP001642409"/>
    </source>
</evidence>
<sequence>MELISQLSQYDFVEISYLAKGSFATAYKCLDKEQQPNIILVIDSINECQNRLKMSDILKDVHNCHILKQLNNINLNSNVLIGKFYESDMRNHIKMLSLNQKLDFFRELLVLVKQVHDKGVYHMDLKPSNIMVQDGKPVLIDFGQSVTEAEVDSVLNTSAYAPKHDVYSCNVIPEKFDIYCLGNMLHEIYIGQPLPAPINLLSRQYHQLQDKVGIIATHLISGMTCQDQKQRLTINQCNILCLPNKYNRLLKTLVLKKLFLNTSKIQIFHKLQSRLVIQISLLEKEQHFRMRIQVINVAFWDKLQIYMIFAEIWLYLAFKVVTSVQKTKSELQFFIDTYFIQKPEF</sequence>
<keyword evidence="3" id="KW-1185">Reference proteome</keyword>